<dbReference type="GO" id="GO:0008270">
    <property type="term" value="F:zinc ion binding"/>
    <property type="evidence" value="ECO:0007669"/>
    <property type="project" value="UniProtKB-KW"/>
</dbReference>
<feature type="domain" description="C2H2-type" evidence="12">
    <location>
        <begin position="226"/>
        <end position="251"/>
    </location>
</feature>
<dbReference type="PROSITE" id="PS00028">
    <property type="entry name" value="ZINC_FINGER_C2H2_1"/>
    <property type="match status" value="1"/>
</dbReference>
<feature type="compositionally biased region" description="Polar residues" evidence="11">
    <location>
        <begin position="58"/>
        <end position="118"/>
    </location>
</feature>
<dbReference type="Proteomes" id="UP000807306">
    <property type="component" value="Unassembled WGS sequence"/>
</dbReference>
<feature type="compositionally biased region" description="Polar residues" evidence="11">
    <location>
        <begin position="134"/>
        <end position="149"/>
    </location>
</feature>
<dbReference type="PROSITE" id="PS50157">
    <property type="entry name" value="ZINC_FINGER_C2H2_2"/>
    <property type="match status" value="2"/>
</dbReference>
<comment type="subcellular location">
    <subcellularLocation>
        <location evidence="1">Nucleus</location>
    </subcellularLocation>
</comment>
<dbReference type="GO" id="GO:0000978">
    <property type="term" value="F:RNA polymerase II cis-regulatory region sequence-specific DNA binding"/>
    <property type="evidence" value="ECO:0007669"/>
    <property type="project" value="TreeGrafter"/>
</dbReference>
<keyword evidence="7" id="KW-0805">Transcription regulation</keyword>
<gene>
    <name evidence="13" type="ORF">CPB83DRAFT_823511</name>
</gene>
<proteinExistence type="inferred from homology"/>
<evidence type="ECO:0000256" key="10">
    <source>
        <dbReference type="PROSITE-ProRule" id="PRU00042"/>
    </source>
</evidence>
<feature type="region of interest" description="Disordered" evidence="11">
    <location>
        <begin position="1"/>
        <end position="22"/>
    </location>
</feature>
<evidence type="ECO:0000256" key="3">
    <source>
        <dbReference type="ARBA" id="ARBA00022723"/>
    </source>
</evidence>
<dbReference type="Pfam" id="PF00096">
    <property type="entry name" value="zf-C2H2"/>
    <property type="match status" value="2"/>
</dbReference>
<sequence length="251" mass="27576">MNHEKYTPSTTWNPASQYPAHAPSTYTHNIYTSTSSLHMAHGSPSPQTPSGMYDQSPRAIQSNYPSGYYANATNYSPNSPTTSQLQYSPVTPTSPTGYGQTSSLRSGANIQRPQSTAPSHYYSHSSSHSYSSSNAPYTQSPSSPITGYQQMGRPRSHSQVQKFPPSSSPYQQPQFVEVPIPQTIAISSDTSSSPQRPYSCDLCALSFNRQHDLKRHRETHTGEKPYLCNGGCGKTFTRKDALKRHQVCAAT</sequence>
<dbReference type="FunFam" id="3.30.160.60:FF:001732">
    <property type="entry name" value="Zgc:162936"/>
    <property type="match status" value="1"/>
</dbReference>
<keyword evidence="14" id="KW-1185">Reference proteome</keyword>
<dbReference type="GO" id="GO:0005694">
    <property type="term" value="C:chromosome"/>
    <property type="evidence" value="ECO:0007669"/>
    <property type="project" value="UniProtKB-ARBA"/>
</dbReference>
<feature type="compositionally biased region" description="Polar residues" evidence="11">
    <location>
        <begin position="7"/>
        <end position="16"/>
    </location>
</feature>
<keyword evidence="3" id="KW-0479">Metal-binding</keyword>
<keyword evidence="8" id="KW-0804">Transcription</keyword>
<feature type="region of interest" description="Disordered" evidence="11">
    <location>
        <begin position="37"/>
        <end position="173"/>
    </location>
</feature>
<dbReference type="AlphaFoldDB" id="A0A9P6JHM4"/>
<organism evidence="13 14">
    <name type="scientific">Crepidotus variabilis</name>
    <dbReference type="NCBI Taxonomy" id="179855"/>
    <lineage>
        <taxon>Eukaryota</taxon>
        <taxon>Fungi</taxon>
        <taxon>Dikarya</taxon>
        <taxon>Basidiomycota</taxon>
        <taxon>Agaricomycotina</taxon>
        <taxon>Agaricomycetes</taxon>
        <taxon>Agaricomycetidae</taxon>
        <taxon>Agaricales</taxon>
        <taxon>Agaricineae</taxon>
        <taxon>Crepidotaceae</taxon>
        <taxon>Crepidotus</taxon>
    </lineage>
</organism>
<accession>A0A9P6JHM4</accession>
<dbReference type="GO" id="GO:0000981">
    <property type="term" value="F:DNA-binding transcription factor activity, RNA polymerase II-specific"/>
    <property type="evidence" value="ECO:0007669"/>
    <property type="project" value="UniProtKB-ARBA"/>
</dbReference>
<evidence type="ECO:0000259" key="12">
    <source>
        <dbReference type="PROSITE" id="PS50157"/>
    </source>
</evidence>
<feature type="compositionally biased region" description="Low complexity" evidence="11">
    <location>
        <begin position="164"/>
        <end position="173"/>
    </location>
</feature>
<keyword evidence="9" id="KW-0539">Nucleus</keyword>
<dbReference type="InterPro" id="IPR013087">
    <property type="entry name" value="Znf_C2H2_type"/>
</dbReference>
<keyword evidence="4" id="KW-0677">Repeat</keyword>
<dbReference type="FunFam" id="3.30.160.60:FF:000072">
    <property type="entry name" value="zinc finger protein 143 isoform X1"/>
    <property type="match status" value="1"/>
</dbReference>
<dbReference type="GO" id="GO:0005634">
    <property type="term" value="C:nucleus"/>
    <property type="evidence" value="ECO:0007669"/>
    <property type="project" value="UniProtKB-SubCell"/>
</dbReference>
<evidence type="ECO:0000313" key="14">
    <source>
        <dbReference type="Proteomes" id="UP000807306"/>
    </source>
</evidence>
<evidence type="ECO:0000256" key="5">
    <source>
        <dbReference type="ARBA" id="ARBA00022771"/>
    </source>
</evidence>
<comment type="similarity">
    <text evidence="2">Belongs to the krueppel C2H2-type zinc-finger protein family.</text>
</comment>
<dbReference type="Gene3D" id="3.30.160.60">
    <property type="entry name" value="Classic Zinc Finger"/>
    <property type="match status" value="2"/>
</dbReference>
<comment type="caution">
    <text evidence="13">The sequence shown here is derived from an EMBL/GenBank/DDBJ whole genome shotgun (WGS) entry which is preliminary data.</text>
</comment>
<feature type="compositionally biased region" description="Low complexity" evidence="11">
    <location>
        <begin position="119"/>
        <end position="133"/>
    </location>
</feature>
<keyword evidence="5 10" id="KW-0863">Zinc-finger</keyword>
<evidence type="ECO:0000256" key="7">
    <source>
        <dbReference type="ARBA" id="ARBA00023015"/>
    </source>
</evidence>
<dbReference type="GO" id="GO:0045893">
    <property type="term" value="P:positive regulation of DNA-templated transcription"/>
    <property type="evidence" value="ECO:0007669"/>
    <property type="project" value="UniProtKB-ARBA"/>
</dbReference>
<evidence type="ECO:0000313" key="13">
    <source>
        <dbReference type="EMBL" id="KAF9521537.1"/>
    </source>
</evidence>
<dbReference type="EMBL" id="MU158032">
    <property type="protein sequence ID" value="KAF9521537.1"/>
    <property type="molecule type" value="Genomic_DNA"/>
</dbReference>
<evidence type="ECO:0000256" key="9">
    <source>
        <dbReference type="ARBA" id="ARBA00023242"/>
    </source>
</evidence>
<feature type="domain" description="C2H2-type" evidence="12">
    <location>
        <begin position="198"/>
        <end position="225"/>
    </location>
</feature>
<evidence type="ECO:0000256" key="1">
    <source>
        <dbReference type="ARBA" id="ARBA00004123"/>
    </source>
</evidence>
<evidence type="ECO:0000256" key="4">
    <source>
        <dbReference type="ARBA" id="ARBA00022737"/>
    </source>
</evidence>
<evidence type="ECO:0000256" key="8">
    <source>
        <dbReference type="ARBA" id="ARBA00023163"/>
    </source>
</evidence>
<evidence type="ECO:0000256" key="2">
    <source>
        <dbReference type="ARBA" id="ARBA00006991"/>
    </source>
</evidence>
<dbReference type="PANTHER" id="PTHR23235:SF155">
    <property type="entry name" value="EARLY GROWTH RESPONSE 4-RELATED"/>
    <property type="match status" value="1"/>
</dbReference>
<evidence type="ECO:0000256" key="6">
    <source>
        <dbReference type="ARBA" id="ARBA00022833"/>
    </source>
</evidence>
<evidence type="ECO:0000256" key="11">
    <source>
        <dbReference type="SAM" id="MobiDB-lite"/>
    </source>
</evidence>
<dbReference type="OrthoDB" id="8922241at2759"/>
<reference evidence="13" key="1">
    <citation type="submission" date="2020-11" db="EMBL/GenBank/DDBJ databases">
        <authorList>
            <consortium name="DOE Joint Genome Institute"/>
            <person name="Ahrendt S."/>
            <person name="Riley R."/>
            <person name="Andreopoulos W."/>
            <person name="Labutti K."/>
            <person name="Pangilinan J."/>
            <person name="Ruiz-Duenas F.J."/>
            <person name="Barrasa J.M."/>
            <person name="Sanchez-Garcia M."/>
            <person name="Camarero S."/>
            <person name="Miyauchi S."/>
            <person name="Serrano A."/>
            <person name="Linde D."/>
            <person name="Babiker R."/>
            <person name="Drula E."/>
            <person name="Ayuso-Fernandez I."/>
            <person name="Pacheco R."/>
            <person name="Padilla G."/>
            <person name="Ferreira P."/>
            <person name="Barriuso J."/>
            <person name="Kellner H."/>
            <person name="Castanera R."/>
            <person name="Alfaro M."/>
            <person name="Ramirez L."/>
            <person name="Pisabarro A.G."/>
            <person name="Kuo A."/>
            <person name="Tritt A."/>
            <person name="Lipzen A."/>
            <person name="He G."/>
            <person name="Yan M."/>
            <person name="Ng V."/>
            <person name="Cullen D."/>
            <person name="Martin F."/>
            <person name="Rosso M.-N."/>
            <person name="Henrissat B."/>
            <person name="Hibbett D."/>
            <person name="Martinez A.T."/>
            <person name="Grigoriev I.V."/>
        </authorList>
    </citation>
    <scope>NUCLEOTIDE SEQUENCE</scope>
    <source>
        <strain evidence="13">CBS 506.95</strain>
    </source>
</reference>
<protein>
    <recommendedName>
        <fullName evidence="12">C2H2-type domain-containing protein</fullName>
    </recommendedName>
</protein>
<dbReference type="InterPro" id="IPR036236">
    <property type="entry name" value="Znf_C2H2_sf"/>
</dbReference>
<keyword evidence="6" id="KW-0862">Zinc</keyword>
<dbReference type="SMART" id="SM00355">
    <property type="entry name" value="ZnF_C2H2"/>
    <property type="match status" value="2"/>
</dbReference>
<name>A0A9P6JHM4_9AGAR</name>
<dbReference type="SUPFAM" id="SSF57667">
    <property type="entry name" value="beta-beta-alpha zinc fingers"/>
    <property type="match status" value="1"/>
</dbReference>
<dbReference type="PANTHER" id="PTHR23235">
    <property type="entry name" value="KRUEPPEL-LIKE TRANSCRIPTION FACTOR"/>
    <property type="match status" value="1"/>
</dbReference>